<dbReference type="InterPro" id="IPR033932">
    <property type="entry name" value="YtcJ-like"/>
</dbReference>
<dbReference type="InterPro" id="IPR011059">
    <property type="entry name" value="Metal-dep_hydrolase_composite"/>
</dbReference>
<evidence type="ECO:0000313" key="2">
    <source>
        <dbReference type="EMBL" id="ADY00457.1"/>
    </source>
</evidence>
<dbReference type="SUPFAM" id="SSF51556">
    <property type="entry name" value="Metallo-dependent hydrolases"/>
    <property type="match status" value="1"/>
</dbReference>
<dbReference type="PANTHER" id="PTHR22642:SF2">
    <property type="entry name" value="PROTEIN LONG AFTER FAR-RED 3"/>
    <property type="match status" value="1"/>
</dbReference>
<protein>
    <submittedName>
        <fullName evidence="2">Predicted metal-dependent hydrolase with the TIM-barrel fold</fullName>
    </submittedName>
</protein>
<dbReference type="InterPro" id="IPR013108">
    <property type="entry name" value="Amidohydro_3"/>
</dbReference>
<dbReference type="InterPro" id="IPR032466">
    <property type="entry name" value="Metal_Hydrolase"/>
</dbReference>
<dbReference type="GO" id="GO:0016810">
    <property type="term" value="F:hydrolase activity, acting on carbon-nitrogen (but not peptide) bonds"/>
    <property type="evidence" value="ECO:0007669"/>
    <property type="project" value="InterPro"/>
</dbReference>
<dbReference type="PROSITE" id="PS01137">
    <property type="entry name" value="TATD_1"/>
    <property type="match status" value="1"/>
</dbReference>
<dbReference type="EMBL" id="CP002529">
    <property type="protein sequence ID" value="ADY00457.1"/>
    <property type="molecule type" value="Genomic_DNA"/>
</dbReference>
<dbReference type="Proteomes" id="UP000007485">
    <property type="component" value="Chromosome"/>
</dbReference>
<dbReference type="Pfam" id="PF07969">
    <property type="entry name" value="Amidohydro_3"/>
    <property type="match status" value="1"/>
</dbReference>
<proteinExistence type="predicted"/>
<feature type="domain" description="Amidohydrolase 3" evidence="1">
    <location>
        <begin position="53"/>
        <end position="527"/>
    </location>
</feature>
<dbReference type="CDD" id="cd01300">
    <property type="entry name" value="YtcJ_like"/>
    <property type="match status" value="1"/>
</dbReference>
<reference evidence="2 3" key="1">
    <citation type="journal article" date="2011" name="J. Bacteriol.">
        <title>Complete genome sequence of 'Vulcanisaeta moutnovskia' strain 768-28, a novel member of the hyperthermophilic crenarchaeal genus vulcanisaeta.</title>
        <authorList>
            <person name="Gumerov V.M."/>
            <person name="Mardanov A.V."/>
            <person name="Beletsky A.V."/>
            <person name="Prokofeva M.I."/>
            <person name="Bonch-Osmolovskaya E.A."/>
            <person name="Ravin N.V."/>
            <person name="Skryabin K.G."/>
        </authorList>
    </citation>
    <scope>NUCLEOTIDE SEQUENCE [LARGE SCALE GENOMIC DNA]</scope>
    <source>
        <strain evidence="2 3">768-28</strain>
    </source>
</reference>
<organism evidence="2 3">
    <name type="scientific">Vulcanisaeta moutnovskia (strain 768-28)</name>
    <dbReference type="NCBI Taxonomy" id="985053"/>
    <lineage>
        <taxon>Archaea</taxon>
        <taxon>Thermoproteota</taxon>
        <taxon>Thermoprotei</taxon>
        <taxon>Thermoproteales</taxon>
        <taxon>Thermoproteaceae</taxon>
        <taxon>Vulcanisaeta</taxon>
    </lineage>
</organism>
<evidence type="ECO:0000313" key="3">
    <source>
        <dbReference type="Proteomes" id="UP000007485"/>
    </source>
</evidence>
<dbReference type="InterPro" id="IPR018228">
    <property type="entry name" value="DNase_TatD-rel_CS"/>
</dbReference>
<dbReference type="eggNOG" id="arCOG00691">
    <property type="taxonomic scope" value="Archaea"/>
</dbReference>
<keyword evidence="3" id="KW-1185">Reference proteome</keyword>
<dbReference type="STRING" id="985053.VMUT_0242"/>
<accession>F0QTB5</accession>
<dbReference type="RefSeq" id="WP_013603620.1">
    <property type="nucleotide sequence ID" value="NC_015151.1"/>
</dbReference>
<dbReference type="OrthoDB" id="8791at2157"/>
<dbReference type="KEGG" id="vmo:VMUT_0242"/>
<keyword evidence="2" id="KW-0378">Hydrolase</keyword>
<dbReference type="SUPFAM" id="SSF51338">
    <property type="entry name" value="Composite domain of metallo-dependent hydrolases"/>
    <property type="match status" value="1"/>
</dbReference>
<sequence length="532" mass="59826">MVSGFVLFNGLVYPSFKPLVRTEAMVVVGDRVVYAGDETRALRIADALGLEKVDLKGRVAMPGFIDAHAHLDSIGINLATLDLRGIDSIEELKSRLKEYVKSVKTRWVMGRGWDQELFRERRWPSRFDIDEVVSDRPVMLVRVCGHAAVLNTRAMELTGLLNAADRDVIRDERGNATGVIVERALDKVEELVRGSYTLDDYREFMMNSMKYAASLGVTTVSFVSVDLKSIRSLIMIEKDLGKLPIRVRAYLNPFDHGIDVIELLRQLGIRAGFGSHYLRINGIKVIADGSLGARTAWLSRPYSDDPGNSGRPNYGFDELMSIARRSSEACLQLAIHGIGDRMVEVILDIYGKLGNAQALRHRIEHASVLREDLIRRIRELGIVLAVQPHFVIADWWVVNRVGADRARYVYPFKTLIDNGIMLGFSTDAPVEPLNPWETVYAAVTRGCYEGIELCKYTGNERVGVVDVLHYYTYGSAYLLREENELGKLEPGYLADFIIIDKDPLSVGDKELRNIKVLETYTGGQKVYIRESH</sequence>
<dbReference type="PANTHER" id="PTHR22642">
    <property type="entry name" value="IMIDAZOLONEPROPIONASE"/>
    <property type="match status" value="1"/>
</dbReference>
<name>F0QTB5_VULM7</name>
<dbReference type="Gene3D" id="3.10.310.70">
    <property type="match status" value="1"/>
</dbReference>
<dbReference type="Gene3D" id="2.30.40.10">
    <property type="entry name" value="Urease, subunit C, domain 1"/>
    <property type="match status" value="1"/>
</dbReference>
<dbReference type="AlphaFoldDB" id="F0QTB5"/>
<dbReference type="GeneID" id="10287894"/>
<gene>
    <name evidence="2" type="ordered locus">VMUT_0242</name>
</gene>
<dbReference type="Gene3D" id="3.20.20.140">
    <property type="entry name" value="Metal-dependent hydrolases"/>
    <property type="match status" value="1"/>
</dbReference>
<evidence type="ECO:0000259" key="1">
    <source>
        <dbReference type="Pfam" id="PF07969"/>
    </source>
</evidence>
<dbReference type="HOGENOM" id="CLU_009942_3_1_2"/>